<gene>
    <name evidence="1" type="ORF">QTP81_08610</name>
</gene>
<dbReference type="Proteomes" id="UP001234343">
    <property type="component" value="Unassembled WGS sequence"/>
</dbReference>
<dbReference type="Gene3D" id="1.25.40.10">
    <property type="entry name" value="Tetratricopeptide repeat domain"/>
    <property type="match status" value="1"/>
</dbReference>
<evidence type="ECO:0008006" key="3">
    <source>
        <dbReference type="Google" id="ProtNLM"/>
    </source>
</evidence>
<sequence>MTVSIWARAAIILLLCSGIFASTSMLMHNQMPNDDISQYHAQLFKRFWHGDLEALAQLRASTLASADVYWLQQLADLDDIDSLLKLAELSSDENERIALLKRAANLGSSQGQFLWALEQRNPEQRIALFRQSAEQGYLRAQHALANWYLLKGSKDKAEQWLKLTASSYADDAFALADYYWVRGDERLAVEYFQQALSLGHPRAEKFLRVAEQGAMRLSEMSDTVLAFEPLVTNSPAIDCVMNILPIARSLANKVQAEQFVDQLRADRRLAQLPMCVSDAVWLNSEDFSCNMVRSSGTRRMRCDVHQLADLVTEQDVTHVVVFNPENRAYVDAGVMYLDLLDTYSVFVHELAHFAGFIDEYPMSKTLAQAHCAQRTAPNLLFSGDMFYEPLDRLDYWLGLMSQTTTNDAGIYPARTCNNVQQKAYKLVNSRTFMEFHDTNNIPDIYRRIWRDQIVKRAHWYPIAVNIARWHERADDLQTAQYWYSFAEAQAKAAPAQTIDAGIVDETYQPTSP</sequence>
<reference evidence="1 2" key="1">
    <citation type="submission" date="2023-06" db="EMBL/GenBank/DDBJ databases">
        <title>Alteromonas sp. ASW11-36 isolated from intertidal sand.</title>
        <authorList>
            <person name="Li Y."/>
        </authorList>
    </citation>
    <scope>NUCLEOTIDE SEQUENCE [LARGE SCALE GENOMIC DNA]</scope>
    <source>
        <strain evidence="1 2">ASW11-36</strain>
    </source>
</reference>
<organism evidence="1 2">
    <name type="scientific">Alteromonas arenosi</name>
    <dbReference type="NCBI Taxonomy" id="3055817"/>
    <lineage>
        <taxon>Bacteria</taxon>
        <taxon>Pseudomonadati</taxon>
        <taxon>Pseudomonadota</taxon>
        <taxon>Gammaproteobacteria</taxon>
        <taxon>Alteromonadales</taxon>
        <taxon>Alteromonadaceae</taxon>
        <taxon>Alteromonas/Salinimonas group</taxon>
        <taxon>Alteromonas</taxon>
    </lineage>
</organism>
<evidence type="ECO:0000313" key="2">
    <source>
        <dbReference type="Proteomes" id="UP001234343"/>
    </source>
</evidence>
<accession>A0ABT7SWX0</accession>
<dbReference type="EMBL" id="JAUCBP010000007">
    <property type="protein sequence ID" value="MDM7860655.1"/>
    <property type="molecule type" value="Genomic_DNA"/>
</dbReference>
<evidence type="ECO:0000313" key="1">
    <source>
        <dbReference type="EMBL" id="MDM7860655.1"/>
    </source>
</evidence>
<proteinExistence type="predicted"/>
<keyword evidence="2" id="KW-1185">Reference proteome</keyword>
<comment type="caution">
    <text evidence="1">The sequence shown here is derived from an EMBL/GenBank/DDBJ whole genome shotgun (WGS) entry which is preliminary data.</text>
</comment>
<dbReference type="InterPro" id="IPR011990">
    <property type="entry name" value="TPR-like_helical_dom_sf"/>
</dbReference>
<dbReference type="SUPFAM" id="SSF81901">
    <property type="entry name" value="HCP-like"/>
    <property type="match status" value="1"/>
</dbReference>
<dbReference type="RefSeq" id="WP_289364946.1">
    <property type="nucleotide sequence ID" value="NZ_JAUCBP010000007.1"/>
</dbReference>
<name>A0ABT7SWX0_9ALTE</name>
<protein>
    <recommendedName>
        <fullName evidence="3">Sel1 repeat family protein</fullName>
    </recommendedName>
</protein>